<gene>
    <name evidence="1" type="ORF">SAMN04488498_11475</name>
</gene>
<dbReference type="RefSeq" id="WP_149762157.1">
    <property type="nucleotide sequence ID" value="NZ_BSPE01000018.1"/>
</dbReference>
<evidence type="ECO:0000313" key="1">
    <source>
        <dbReference type="EMBL" id="SFK84083.1"/>
    </source>
</evidence>
<dbReference type="OrthoDB" id="9787680at2"/>
<evidence type="ECO:0000313" key="2">
    <source>
        <dbReference type="Proteomes" id="UP000323300"/>
    </source>
</evidence>
<dbReference type="EMBL" id="FOSL01000014">
    <property type="protein sequence ID" value="SFK84083.1"/>
    <property type="molecule type" value="Genomic_DNA"/>
</dbReference>
<organism evidence="1 2">
    <name type="scientific">Neomesorhizobium albiziae</name>
    <dbReference type="NCBI Taxonomy" id="335020"/>
    <lineage>
        <taxon>Bacteria</taxon>
        <taxon>Pseudomonadati</taxon>
        <taxon>Pseudomonadota</taxon>
        <taxon>Alphaproteobacteria</taxon>
        <taxon>Hyphomicrobiales</taxon>
        <taxon>Phyllobacteriaceae</taxon>
        <taxon>Neomesorhizobium</taxon>
    </lineage>
</organism>
<sequence length="112" mass="12536">MSSGEKAHFGIDADSVEQLNAWVDRVTTLRSTIRSASFDMAERPGWFAETRASHLRRLAELCRRAGIDQADILADTLMLLTEGVRSGDNQTEVARRKLNRICKATIAAFSRR</sequence>
<reference evidence="1 2" key="1">
    <citation type="submission" date="2016-10" db="EMBL/GenBank/DDBJ databases">
        <authorList>
            <person name="Varghese N."/>
            <person name="Submissions S."/>
        </authorList>
    </citation>
    <scope>NUCLEOTIDE SEQUENCE [LARGE SCALE GENOMIC DNA]</scope>
    <source>
        <strain evidence="1 2">DSM 21822</strain>
    </source>
</reference>
<name>A0A1I4CTI8_9HYPH</name>
<proteinExistence type="predicted"/>
<dbReference type="Proteomes" id="UP000323300">
    <property type="component" value="Unassembled WGS sequence"/>
</dbReference>
<protein>
    <submittedName>
        <fullName evidence="1">Uncharacterized protein</fullName>
    </submittedName>
</protein>
<keyword evidence="2" id="KW-1185">Reference proteome</keyword>
<accession>A0A1I4CTI8</accession>
<dbReference type="AlphaFoldDB" id="A0A1I4CTI8"/>